<dbReference type="AlphaFoldDB" id="A0A1I7ADL8"/>
<dbReference type="EMBL" id="FPBF01000002">
    <property type="protein sequence ID" value="SFT73062.1"/>
    <property type="molecule type" value="Genomic_DNA"/>
</dbReference>
<dbReference type="InterPro" id="IPR011463">
    <property type="entry name" value="DUF1569"/>
</dbReference>
<dbReference type="Proteomes" id="UP000199673">
    <property type="component" value="Unassembled WGS sequence"/>
</dbReference>
<organism evidence="1 2">
    <name type="scientific">Algoriphagus locisalis</name>
    <dbReference type="NCBI Taxonomy" id="305507"/>
    <lineage>
        <taxon>Bacteria</taxon>
        <taxon>Pseudomonadati</taxon>
        <taxon>Bacteroidota</taxon>
        <taxon>Cytophagia</taxon>
        <taxon>Cytophagales</taxon>
        <taxon>Cyclobacteriaceae</taxon>
        <taxon>Algoriphagus</taxon>
    </lineage>
</organism>
<reference evidence="2" key="1">
    <citation type="submission" date="2016-10" db="EMBL/GenBank/DDBJ databases">
        <authorList>
            <person name="Varghese N."/>
            <person name="Submissions S."/>
        </authorList>
    </citation>
    <scope>NUCLEOTIDE SEQUENCE [LARGE SCALE GENOMIC DNA]</scope>
    <source>
        <strain evidence="2">DSM 23445</strain>
    </source>
</reference>
<dbReference type="STRING" id="305507.SAMN04489724_1884"/>
<keyword evidence="2" id="KW-1185">Reference proteome</keyword>
<dbReference type="Gene3D" id="1.20.120.450">
    <property type="entry name" value="dinb family like domain"/>
    <property type="match status" value="1"/>
</dbReference>
<dbReference type="Pfam" id="PF07606">
    <property type="entry name" value="DUF1569"/>
    <property type="match status" value="1"/>
</dbReference>
<dbReference type="OrthoDB" id="2599194at2"/>
<evidence type="ECO:0008006" key="3">
    <source>
        <dbReference type="Google" id="ProtNLM"/>
    </source>
</evidence>
<proteinExistence type="predicted"/>
<evidence type="ECO:0000313" key="2">
    <source>
        <dbReference type="Proteomes" id="UP000199673"/>
    </source>
</evidence>
<evidence type="ECO:0000313" key="1">
    <source>
        <dbReference type="EMBL" id="SFT73062.1"/>
    </source>
</evidence>
<accession>A0A1I7ADL8</accession>
<dbReference type="InterPro" id="IPR034660">
    <property type="entry name" value="DinB/YfiT-like"/>
</dbReference>
<sequence length="150" mass="17664">MKNIFHPQIVQELIERINELTPETTPRWGIMRVDQMMAHCCVAYEMAYTDMHPKPNAFMRFLLKTFVKKGVVNEKPYPRNARTAPAFIIAERRDFETEKDRLIGFLEKTRDLGIPYFEGKESLSFGPLTAEEWNSLFYKHLDHHLTQFGV</sequence>
<dbReference type="RefSeq" id="WP_091692401.1">
    <property type="nucleotide sequence ID" value="NZ_FPBF01000002.1"/>
</dbReference>
<protein>
    <recommendedName>
        <fullName evidence="3">DUF1569 domain-containing protein</fullName>
    </recommendedName>
</protein>
<gene>
    <name evidence="1" type="ORF">SAMN04489724_1884</name>
</gene>
<name>A0A1I7ADL8_9BACT</name>